<comment type="similarity">
    <text evidence="2">Belongs to the peptidase S54 family.</text>
</comment>
<dbReference type="SUPFAM" id="SSF144091">
    <property type="entry name" value="Rhomboid-like"/>
    <property type="match status" value="1"/>
</dbReference>
<feature type="domain" description="Peptidase S54 rhomboid" evidence="9">
    <location>
        <begin position="173"/>
        <end position="300"/>
    </location>
</feature>
<dbReference type="InterPro" id="IPR022764">
    <property type="entry name" value="Peptidase_S54_rhomboid_dom"/>
</dbReference>
<keyword evidence="6 8" id="KW-0472">Membrane</keyword>
<keyword evidence="5 8" id="KW-1133">Transmembrane helix</keyword>
<evidence type="ECO:0000256" key="7">
    <source>
        <dbReference type="SAM" id="MobiDB-lite"/>
    </source>
</evidence>
<feature type="transmembrane region" description="Helical" evidence="8">
    <location>
        <begin position="282"/>
        <end position="300"/>
    </location>
</feature>
<feature type="transmembrane region" description="Helical" evidence="8">
    <location>
        <begin position="312"/>
        <end position="330"/>
    </location>
</feature>
<evidence type="ECO:0000256" key="2">
    <source>
        <dbReference type="ARBA" id="ARBA00009045"/>
    </source>
</evidence>
<evidence type="ECO:0000256" key="3">
    <source>
        <dbReference type="ARBA" id="ARBA00022692"/>
    </source>
</evidence>
<reference evidence="10 11" key="1">
    <citation type="journal article" date="2014" name="Int. J. Syst. Evol. Microbiol.">
        <title>Description of Galbitalea soli gen. nov., sp. nov., and Frondihabitans sucicola sp. nov.</title>
        <authorList>
            <person name="Kim S.J."/>
            <person name="Lim J.M."/>
            <person name="Ahn J.H."/>
            <person name="Weon H.Y."/>
            <person name="Hamada M."/>
            <person name="Suzuki K."/>
            <person name="Ahn T.Y."/>
            <person name="Kwon S.W."/>
        </authorList>
    </citation>
    <scope>NUCLEOTIDE SEQUENCE [LARGE SCALE GENOMIC DNA]</scope>
    <source>
        <strain evidence="10 11">NBRC 108727</strain>
    </source>
</reference>
<proteinExistence type="inferred from homology"/>
<keyword evidence="11" id="KW-1185">Reference proteome</keyword>
<evidence type="ECO:0000259" key="9">
    <source>
        <dbReference type="Pfam" id="PF01694"/>
    </source>
</evidence>
<feature type="transmembrane region" description="Helical" evidence="8">
    <location>
        <begin position="210"/>
        <end position="227"/>
    </location>
</feature>
<keyword evidence="4" id="KW-0378">Hydrolase</keyword>
<protein>
    <submittedName>
        <fullName evidence="10">Rhomboid family intramembrane serine protease</fullName>
    </submittedName>
</protein>
<dbReference type="GO" id="GO:0006508">
    <property type="term" value="P:proteolysis"/>
    <property type="evidence" value="ECO:0007669"/>
    <property type="project" value="UniProtKB-KW"/>
</dbReference>
<feature type="region of interest" description="Disordered" evidence="7">
    <location>
        <begin position="1"/>
        <end position="59"/>
    </location>
</feature>
<dbReference type="AlphaFoldDB" id="A0A7C9PNV1"/>
<organism evidence="10 11">
    <name type="scientific">Galbitalea soli</name>
    <dbReference type="NCBI Taxonomy" id="1268042"/>
    <lineage>
        <taxon>Bacteria</taxon>
        <taxon>Bacillati</taxon>
        <taxon>Actinomycetota</taxon>
        <taxon>Actinomycetes</taxon>
        <taxon>Micrococcales</taxon>
        <taxon>Microbacteriaceae</taxon>
        <taxon>Galbitalea</taxon>
    </lineage>
</organism>
<feature type="transmembrane region" description="Helical" evidence="8">
    <location>
        <begin position="135"/>
        <end position="158"/>
    </location>
</feature>
<dbReference type="Proteomes" id="UP000479756">
    <property type="component" value="Unassembled WGS sequence"/>
</dbReference>
<dbReference type="InterPro" id="IPR050925">
    <property type="entry name" value="Rhomboid_protease_S54"/>
</dbReference>
<evidence type="ECO:0000256" key="4">
    <source>
        <dbReference type="ARBA" id="ARBA00022801"/>
    </source>
</evidence>
<feature type="compositionally biased region" description="Basic residues" evidence="7">
    <location>
        <begin position="1"/>
        <end position="14"/>
    </location>
</feature>
<comment type="caution">
    <text evidence="10">The sequence shown here is derived from an EMBL/GenBank/DDBJ whole genome shotgun (WGS) entry which is preliminary data.</text>
</comment>
<dbReference type="GO" id="GO:0016020">
    <property type="term" value="C:membrane"/>
    <property type="evidence" value="ECO:0007669"/>
    <property type="project" value="UniProtKB-SubCell"/>
</dbReference>
<evidence type="ECO:0000313" key="10">
    <source>
        <dbReference type="EMBL" id="NEM91746.1"/>
    </source>
</evidence>
<evidence type="ECO:0000313" key="11">
    <source>
        <dbReference type="Proteomes" id="UP000479756"/>
    </source>
</evidence>
<dbReference type="PANTHER" id="PTHR43731">
    <property type="entry name" value="RHOMBOID PROTEASE"/>
    <property type="match status" value="1"/>
</dbReference>
<evidence type="ECO:0000256" key="8">
    <source>
        <dbReference type="SAM" id="Phobius"/>
    </source>
</evidence>
<feature type="transmembrane region" description="Helical" evidence="8">
    <location>
        <begin position="185"/>
        <end position="203"/>
    </location>
</feature>
<dbReference type="GO" id="GO:0004252">
    <property type="term" value="F:serine-type endopeptidase activity"/>
    <property type="evidence" value="ECO:0007669"/>
    <property type="project" value="InterPro"/>
</dbReference>
<dbReference type="Gene3D" id="1.20.1540.10">
    <property type="entry name" value="Rhomboid-like"/>
    <property type="match status" value="1"/>
</dbReference>
<keyword evidence="3 8" id="KW-0812">Transmembrane</keyword>
<evidence type="ECO:0000256" key="1">
    <source>
        <dbReference type="ARBA" id="ARBA00004141"/>
    </source>
</evidence>
<dbReference type="EMBL" id="JAAGWZ010000003">
    <property type="protein sequence ID" value="NEM91746.1"/>
    <property type="molecule type" value="Genomic_DNA"/>
</dbReference>
<dbReference type="PANTHER" id="PTHR43731:SF14">
    <property type="entry name" value="PRESENILIN-ASSOCIATED RHOMBOID-LIKE PROTEIN, MITOCHONDRIAL"/>
    <property type="match status" value="1"/>
</dbReference>
<dbReference type="Pfam" id="PF01694">
    <property type="entry name" value="Rhomboid"/>
    <property type="match status" value="1"/>
</dbReference>
<feature type="transmembrane region" description="Helical" evidence="8">
    <location>
        <begin position="233"/>
        <end position="251"/>
    </location>
</feature>
<comment type="subcellular location">
    <subcellularLocation>
        <location evidence="1">Membrane</location>
        <topology evidence="1">Multi-pass membrane protein</topology>
    </subcellularLocation>
</comment>
<keyword evidence="10" id="KW-0645">Protease</keyword>
<feature type="transmembrane region" description="Helical" evidence="8">
    <location>
        <begin position="258"/>
        <end position="276"/>
    </location>
</feature>
<dbReference type="InterPro" id="IPR035952">
    <property type="entry name" value="Rhomboid-like_sf"/>
</dbReference>
<name>A0A7C9PNV1_9MICO</name>
<evidence type="ECO:0000256" key="6">
    <source>
        <dbReference type="ARBA" id="ARBA00023136"/>
    </source>
</evidence>
<sequence>MAGRARRTGRRRRDGAHLLLRGIGGEGPTASTDAHGDLGGAGRARPRQGARRVSDETGVAQPTDQLNRCYRHPDRESFVRCQRCGRTICPQCQTLAAVGVHCPECVREARLGGPRTRTPLVTAPRALFRRSGLPVVTFVLMATAIVTYVLQFVFGAVVSNQVTYVAGDIVARPWTLLTADFGHGSILHIALNMYSLFVLGPIVETLLGRSRFLVLFLLSGAGGWVAVDFFSQNAALGASGAIFGLLGALFVIQRRRGLGSGSLISVIVINLVIGFVIPGIAWQAHVGGLLTGGLVAFVMLELRARRRRPLEVAAIAVVAIGMIVALYAHVYA</sequence>
<gene>
    <name evidence="10" type="ORF">G3T37_10300</name>
</gene>
<evidence type="ECO:0000256" key="5">
    <source>
        <dbReference type="ARBA" id="ARBA00022989"/>
    </source>
</evidence>
<accession>A0A7C9PNV1</accession>